<dbReference type="InterPro" id="IPR005821">
    <property type="entry name" value="Ion_trans_dom"/>
</dbReference>
<proteinExistence type="predicted"/>
<evidence type="ECO:0000256" key="1">
    <source>
        <dbReference type="ARBA" id="ARBA00004141"/>
    </source>
</evidence>
<dbReference type="GO" id="GO:0036128">
    <property type="term" value="C:CatSper complex"/>
    <property type="evidence" value="ECO:0007669"/>
    <property type="project" value="TreeGrafter"/>
</dbReference>
<evidence type="ECO:0000256" key="2">
    <source>
        <dbReference type="ARBA" id="ARBA00022692"/>
    </source>
</evidence>
<protein>
    <recommendedName>
        <fullName evidence="7">Ion transport domain-containing protein</fullName>
    </recommendedName>
</protein>
<dbReference type="Gene3D" id="1.10.287.70">
    <property type="match status" value="1"/>
</dbReference>
<feature type="transmembrane region" description="Helical" evidence="6">
    <location>
        <begin position="88"/>
        <end position="107"/>
    </location>
</feature>
<dbReference type="InterPro" id="IPR027359">
    <property type="entry name" value="Volt_channel_dom_sf"/>
</dbReference>
<comment type="caution">
    <text evidence="8">The sequence shown here is derived from an EMBL/GenBank/DDBJ whole genome shotgun (WGS) entry which is preliminary data.</text>
</comment>
<evidence type="ECO:0000313" key="9">
    <source>
        <dbReference type="EMBL" id="CAF4897475.1"/>
    </source>
</evidence>
<reference evidence="8" key="1">
    <citation type="submission" date="2021-02" db="EMBL/GenBank/DDBJ databases">
        <authorList>
            <person name="Nowell W R."/>
        </authorList>
    </citation>
    <scope>NUCLEOTIDE SEQUENCE</scope>
</reference>
<dbReference type="Gene3D" id="1.20.120.350">
    <property type="entry name" value="Voltage-gated potassium channels. Chain C"/>
    <property type="match status" value="1"/>
</dbReference>
<organism evidence="8 10">
    <name type="scientific">Rotaria magnacalcarata</name>
    <dbReference type="NCBI Taxonomy" id="392030"/>
    <lineage>
        <taxon>Eukaryota</taxon>
        <taxon>Metazoa</taxon>
        <taxon>Spiralia</taxon>
        <taxon>Gnathifera</taxon>
        <taxon>Rotifera</taxon>
        <taxon>Eurotatoria</taxon>
        <taxon>Bdelloidea</taxon>
        <taxon>Philodinida</taxon>
        <taxon>Philodinidae</taxon>
        <taxon>Rotaria</taxon>
    </lineage>
</organism>
<dbReference type="Pfam" id="PF00520">
    <property type="entry name" value="Ion_trans"/>
    <property type="match status" value="1"/>
</dbReference>
<dbReference type="AlphaFoldDB" id="A0A814QX66"/>
<evidence type="ECO:0000256" key="4">
    <source>
        <dbReference type="ARBA" id="ARBA00023136"/>
    </source>
</evidence>
<gene>
    <name evidence="9" type="ORF">BYL167_LOCUS52026</name>
    <name evidence="8" type="ORF">CJN711_LOCUS8304</name>
</gene>
<dbReference type="GO" id="GO:0030317">
    <property type="term" value="P:flagellated sperm motility"/>
    <property type="evidence" value="ECO:0007669"/>
    <property type="project" value="TreeGrafter"/>
</dbReference>
<comment type="subcellular location">
    <subcellularLocation>
        <location evidence="1">Membrane</location>
        <topology evidence="1">Multi-pass membrane protein</topology>
    </subcellularLocation>
</comment>
<feature type="non-terminal residue" evidence="8">
    <location>
        <position position="1"/>
    </location>
</feature>
<keyword evidence="2 6" id="KW-0812">Transmembrane</keyword>
<feature type="transmembrane region" description="Helical" evidence="6">
    <location>
        <begin position="20"/>
        <end position="41"/>
    </location>
</feature>
<feature type="compositionally biased region" description="Polar residues" evidence="5">
    <location>
        <begin position="275"/>
        <end position="286"/>
    </location>
</feature>
<feature type="transmembrane region" description="Helical" evidence="6">
    <location>
        <begin position="150"/>
        <end position="176"/>
    </location>
</feature>
<dbReference type="PANTHER" id="PTHR47131:SF1">
    <property type="entry name" value="CATION CHANNEL SPERM-ASSOCIATED PROTEIN 3"/>
    <property type="match status" value="1"/>
</dbReference>
<dbReference type="GO" id="GO:0006814">
    <property type="term" value="P:sodium ion transport"/>
    <property type="evidence" value="ECO:0007669"/>
    <property type="project" value="TreeGrafter"/>
</dbReference>
<evidence type="ECO:0000259" key="7">
    <source>
        <dbReference type="Pfam" id="PF00520"/>
    </source>
</evidence>
<dbReference type="Proteomes" id="UP000663855">
    <property type="component" value="Unassembled WGS sequence"/>
</dbReference>
<name>A0A814QX66_9BILA</name>
<accession>A0A814QX66</accession>
<keyword evidence="4 6" id="KW-0472">Membrane</keyword>
<dbReference type="EMBL" id="CAJNOV010003034">
    <property type="protein sequence ID" value="CAF1125815.1"/>
    <property type="molecule type" value="Genomic_DNA"/>
</dbReference>
<dbReference type="Proteomes" id="UP000681967">
    <property type="component" value="Unassembled WGS sequence"/>
</dbReference>
<dbReference type="PANTHER" id="PTHR47131">
    <property type="entry name" value="CATION CHANNEL SPERM-ASSOCIATED PROTEIN 3"/>
    <property type="match status" value="1"/>
</dbReference>
<dbReference type="SUPFAM" id="SSF81324">
    <property type="entry name" value="Voltage-gated potassium channels"/>
    <property type="match status" value="1"/>
</dbReference>
<evidence type="ECO:0000313" key="10">
    <source>
        <dbReference type="Proteomes" id="UP000663855"/>
    </source>
</evidence>
<feature type="transmembrane region" description="Helical" evidence="6">
    <location>
        <begin position="221"/>
        <end position="243"/>
    </location>
</feature>
<dbReference type="EMBL" id="CAJOBH010166739">
    <property type="protein sequence ID" value="CAF4897475.1"/>
    <property type="molecule type" value="Genomic_DNA"/>
</dbReference>
<evidence type="ECO:0000256" key="6">
    <source>
        <dbReference type="SAM" id="Phobius"/>
    </source>
</evidence>
<feature type="domain" description="Ion transport" evidence="7">
    <location>
        <begin position="17"/>
        <end position="251"/>
    </location>
</feature>
<evidence type="ECO:0000256" key="3">
    <source>
        <dbReference type="ARBA" id="ARBA00022989"/>
    </source>
</evidence>
<sequence>MYHKKTSRDYLRTVLRHPIYEYFLTFVIISSSITVGLSLETDENNKNNNYRQHLVYAFDEIFIAILFLDFSLKIYLESCRYWFDWTNIYDFIIILFGLIEIIWNLFFQKKYSAIRNLLKGFRLLQLIRLHRIIRLFDGLQLLTQALMKTVLTYTFSVVILVFLFIYIVAVIGQILYGRSEDSLWHHFSTSLSIATRLTLVDNWNLIEPELENHGSPPISRWFLIIIVFVGNRIVTNVLVGLMIESVSSVNDDYIKEKREKKNLRNQKKREELSKRTTQIFNTRASDTNSKTNRIEHIKSKLNWFHNEIISPKEFIFLIGWLEKLVACSEKSQIEIKSIHRLIIHNIQSLSNVINENLKKNEKLDDKYFHEHHASTLSIASTMVKLHVKHGDESQFLFEIAANTPIDILITQISLIYNGRLKVHRICGEVSMLAKHGITLPVNMQGLTEDQITDLKLVDEYADKCIPMDG</sequence>
<evidence type="ECO:0000313" key="8">
    <source>
        <dbReference type="EMBL" id="CAF1125815.1"/>
    </source>
</evidence>
<dbReference type="GO" id="GO:0005245">
    <property type="term" value="F:voltage-gated calcium channel activity"/>
    <property type="evidence" value="ECO:0007669"/>
    <property type="project" value="TreeGrafter"/>
</dbReference>
<dbReference type="GO" id="GO:0048240">
    <property type="term" value="P:sperm capacitation"/>
    <property type="evidence" value="ECO:0007669"/>
    <property type="project" value="TreeGrafter"/>
</dbReference>
<evidence type="ECO:0000256" key="5">
    <source>
        <dbReference type="SAM" id="MobiDB-lite"/>
    </source>
</evidence>
<dbReference type="GO" id="GO:0001669">
    <property type="term" value="C:acrosomal vesicle"/>
    <property type="evidence" value="ECO:0007669"/>
    <property type="project" value="TreeGrafter"/>
</dbReference>
<keyword evidence="3 6" id="KW-1133">Transmembrane helix</keyword>
<feature type="region of interest" description="Disordered" evidence="5">
    <location>
        <begin position="262"/>
        <end position="286"/>
    </location>
</feature>